<sequence length="394" mass="43003">MTSASSSSTSLALTVSSTESLEVVNTLSTTYSFAPMNTSLGSPVVILSPSSSPVQTSSTLTFASPMTSSTVSSDLINTISGTTAQDVETTLILGTDQNCDINSISMELDSLKEPESSVVLESDIAQVSSHQDDCNVPHNRSLSSENGMQAPPKFVPTLGAWAKPLLFKPPATPPQPSTPRDYDPAIVGNQLASLWPSLNDEILNKKPKSSHQTRTLQLPIEKLPPSELKADGKVRFPWAARLSPQSRNLYRAATLTYRLDGTPQISIPSKVLKLGPENKDEYIIGKFHRCTLPPGGLVHAVANRIWGRSCKISCKKIGESTYMFHIPHEPTRHWVIQRGIWHIDDCLLFVLPWTPEDSFKMTEISITSTLGQPKEHSRLLLLSFGDKSCGIGPW</sequence>
<evidence type="ECO:0000313" key="2">
    <source>
        <dbReference type="EMBL" id="KAF3584668.1"/>
    </source>
</evidence>
<protein>
    <recommendedName>
        <fullName evidence="1">DUF4283 domain-containing protein</fullName>
    </recommendedName>
</protein>
<evidence type="ECO:0000313" key="3">
    <source>
        <dbReference type="Proteomes" id="UP000712600"/>
    </source>
</evidence>
<proteinExistence type="predicted"/>
<dbReference type="PANTHER" id="PTHR31286">
    <property type="entry name" value="GLYCINE-RICH CELL WALL STRUCTURAL PROTEIN 1.8-LIKE"/>
    <property type="match status" value="1"/>
</dbReference>
<dbReference type="Proteomes" id="UP000712600">
    <property type="component" value="Unassembled WGS sequence"/>
</dbReference>
<dbReference type="EMBL" id="QGKX02000088">
    <property type="protein sequence ID" value="KAF3584668.1"/>
    <property type="molecule type" value="Genomic_DNA"/>
</dbReference>
<dbReference type="Pfam" id="PF14111">
    <property type="entry name" value="DUF4283"/>
    <property type="match status" value="1"/>
</dbReference>
<evidence type="ECO:0000259" key="1">
    <source>
        <dbReference type="Pfam" id="PF14111"/>
    </source>
</evidence>
<name>A0A8S9RWB3_BRACR</name>
<organism evidence="2 3">
    <name type="scientific">Brassica cretica</name>
    <name type="common">Mustard</name>
    <dbReference type="NCBI Taxonomy" id="69181"/>
    <lineage>
        <taxon>Eukaryota</taxon>
        <taxon>Viridiplantae</taxon>
        <taxon>Streptophyta</taxon>
        <taxon>Embryophyta</taxon>
        <taxon>Tracheophyta</taxon>
        <taxon>Spermatophyta</taxon>
        <taxon>Magnoliopsida</taxon>
        <taxon>eudicotyledons</taxon>
        <taxon>Gunneridae</taxon>
        <taxon>Pentapetalae</taxon>
        <taxon>rosids</taxon>
        <taxon>malvids</taxon>
        <taxon>Brassicales</taxon>
        <taxon>Brassicaceae</taxon>
        <taxon>Brassiceae</taxon>
        <taxon>Brassica</taxon>
    </lineage>
</organism>
<dbReference type="InterPro" id="IPR040256">
    <property type="entry name" value="At4g02000-like"/>
</dbReference>
<comment type="caution">
    <text evidence="2">The sequence shown here is derived from an EMBL/GenBank/DDBJ whole genome shotgun (WGS) entry which is preliminary data.</text>
</comment>
<gene>
    <name evidence="2" type="ORF">F2Q69_00025874</name>
</gene>
<dbReference type="AlphaFoldDB" id="A0A8S9RWB3"/>
<dbReference type="PANTHER" id="PTHR31286:SF78">
    <property type="entry name" value="CCHC-TYPE DOMAIN-CONTAINING PROTEIN"/>
    <property type="match status" value="1"/>
</dbReference>
<accession>A0A8S9RWB3</accession>
<feature type="domain" description="DUF4283" evidence="1">
    <location>
        <begin position="279"/>
        <end position="356"/>
    </location>
</feature>
<reference evidence="2" key="1">
    <citation type="submission" date="2019-12" db="EMBL/GenBank/DDBJ databases">
        <title>Genome sequencing and annotation of Brassica cretica.</title>
        <authorList>
            <person name="Studholme D.J."/>
            <person name="Sarris P."/>
        </authorList>
    </citation>
    <scope>NUCLEOTIDE SEQUENCE</scope>
    <source>
        <strain evidence="2">PFS-109/04</strain>
        <tissue evidence="2">Leaf</tissue>
    </source>
</reference>
<dbReference type="InterPro" id="IPR025558">
    <property type="entry name" value="DUF4283"/>
</dbReference>